<organism evidence="1 2">
    <name type="scientific">Flavobacterium arsenatis</name>
    <dbReference type="NCBI Taxonomy" id="1484332"/>
    <lineage>
        <taxon>Bacteria</taxon>
        <taxon>Pseudomonadati</taxon>
        <taxon>Bacteroidota</taxon>
        <taxon>Flavobacteriia</taxon>
        <taxon>Flavobacteriales</taxon>
        <taxon>Flavobacteriaceae</taxon>
        <taxon>Flavobacterium</taxon>
    </lineage>
</organism>
<comment type="caution">
    <text evidence="1">The sequence shown here is derived from an EMBL/GenBank/DDBJ whole genome shotgun (WGS) entry which is preliminary data.</text>
</comment>
<evidence type="ECO:0000313" key="1">
    <source>
        <dbReference type="EMBL" id="MDR6968584.1"/>
    </source>
</evidence>
<gene>
    <name evidence="1" type="ORF">J2X31_002607</name>
</gene>
<reference evidence="1 2" key="1">
    <citation type="submission" date="2023-07" db="EMBL/GenBank/DDBJ databases">
        <title>Sorghum-associated microbial communities from plants grown in Nebraska, USA.</title>
        <authorList>
            <person name="Schachtman D."/>
        </authorList>
    </citation>
    <scope>NUCLEOTIDE SEQUENCE [LARGE SCALE GENOMIC DNA]</scope>
    <source>
        <strain evidence="1 2">3773</strain>
    </source>
</reference>
<accession>A0ABU1TRT9</accession>
<name>A0ABU1TRT9_9FLAO</name>
<evidence type="ECO:0000313" key="2">
    <source>
        <dbReference type="Proteomes" id="UP001255185"/>
    </source>
</evidence>
<protein>
    <submittedName>
        <fullName evidence="1">Uncharacterized protein</fullName>
    </submittedName>
</protein>
<sequence>MQVIKDDQSLAEAIRVMKNQQRAELSLLKAHFEFTIDNLNPVNIVKEKIGEVVSSIGESVTSENFKTKALKIGVGLASGFLTKKLVVGSSGGFFRKLLGMGVQAAVSGFVMKKLPITEEVDHSQYRE</sequence>
<dbReference type="Proteomes" id="UP001255185">
    <property type="component" value="Unassembled WGS sequence"/>
</dbReference>
<keyword evidence="2" id="KW-1185">Reference proteome</keyword>
<dbReference type="EMBL" id="JAVDVI010000011">
    <property type="protein sequence ID" value="MDR6968584.1"/>
    <property type="molecule type" value="Genomic_DNA"/>
</dbReference>
<proteinExistence type="predicted"/>
<dbReference type="RefSeq" id="WP_310027193.1">
    <property type="nucleotide sequence ID" value="NZ_JAVDVI010000011.1"/>
</dbReference>